<evidence type="ECO:0000256" key="16">
    <source>
        <dbReference type="PROSITE-ProRule" id="PRU00433"/>
    </source>
</evidence>
<comment type="subcellular location">
    <subcellularLocation>
        <location evidence="1">Membrane</location>
        <topology evidence="1">Multi-pass membrane protein</topology>
    </subcellularLocation>
</comment>
<dbReference type="Proteomes" id="UP000281647">
    <property type="component" value="Unassembled WGS sequence"/>
</dbReference>
<dbReference type="GO" id="GO:0016491">
    <property type="term" value="F:oxidoreductase activity"/>
    <property type="evidence" value="ECO:0007669"/>
    <property type="project" value="UniProtKB-KW"/>
</dbReference>
<evidence type="ECO:0000256" key="1">
    <source>
        <dbReference type="ARBA" id="ARBA00004141"/>
    </source>
</evidence>
<evidence type="ECO:0000256" key="6">
    <source>
        <dbReference type="ARBA" id="ARBA00022692"/>
    </source>
</evidence>
<dbReference type="InterPro" id="IPR002429">
    <property type="entry name" value="CcO_II-like_C"/>
</dbReference>
<keyword evidence="3" id="KW-0813">Transport</keyword>
<name>A0A432UZ86_9HYPH</name>
<keyword evidence="8" id="KW-0249">Electron transport</keyword>
<dbReference type="GO" id="GO:0005507">
    <property type="term" value="F:copper ion binding"/>
    <property type="evidence" value="ECO:0007669"/>
    <property type="project" value="InterPro"/>
</dbReference>
<dbReference type="InterPro" id="IPR001505">
    <property type="entry name" value="Copper_CuA"/>
</dbReference>
<evidence type="ECO:0000256" key="10">
    <source>
        <dbReference type="ARBA" id="ARBA00023004"/>
    </source>
</evidence>
<evidence type="ECO:0000256" key="3">
    <source>
        <dbReference type="ARBA" id="ARBA00022448"/>
    </source>
</evidence>
<keyword evidence="20" id="KW-0560">Oxidoreductase</keyword>
<evidence type="ECO:0000256" key="9">
    <source>
        <dbReference type="ARBA" id="ARBA00022989"/>
    </source>
</evidence>
<evidence type="ECO:0000256" key="11">
    <source>
        <dbReference type="ARBA" id="ARBA00023008"/>
    </source>
</evidence>
<dbReference type="Pfam" id="PF00116">
    <property type="entry name" value="COX2"/>
    <property type="match status" value="1"/>
</dbReference>
<keyword evidence="5" id="KW-0679">Respiratory chain</keyword>
<dbReference type="NCBIfam" id="TIGR02866">
    <property type="entry name" value="CoxB"/>
    <property type="match status" value="1"/>
</dbReference>
<keyword evidence="7 16" id="KW-0479">Metal-binding</keyword>
<gene>
    <name evidence="20" type="primary">coxB</name>
    <name evidence="20" type="ORF">EET67_24575</name>
</gene>
<dbReference type="CDD" id="cd04213">
    <property type="entry name" value="CuRO_CcO_Caa3_II"/>
    <property type="match status" value="1"/>
</dbReference>
<evidence type="ECO:0000256" key="12">
    <source>
        <dbReference type="ARBA" id="ARBA00023136"/>
    </source>
</evidence>
<protein>
    <recommendedName>
        <fullName evidence="14">Cytochrome aa3 subunit 2</fullName>
    </recommendedName>
</protein>
<dbReference type="GO" id="GO:0042773">
    <property type="term" value="P:ATP synthesis coupled electron transport"/>
    <property type="evidence" value="ECO:0007669"/>
    <property type="project" value="TreeGrafter"/>
</dbReference>
<evidence type="ECO:0000256" key="5">
    <source>
        <dbReference type="ARBA" id="ARBA00022660"/>
    </source>
</evidence>
<evidence type="ECO:0000313" key="21">
    <source>
        <dbReference type="Proteomes" id="UP000281647"/>
    </source>
</evidence>
<evidence type="ECO:0000256" key="17">
    <source>
        <dbReference type="SAM" id="Phobius"/>
    </source>
</evidence>
<feature type="domain" description="Cytochrome oxidase subunit II copper A binding" evidence="18">
    <location>
        <begin position="119"/>
        <end position="235"/>
    </location>
</feature>
<evidence type="ECO:0000256" key="2">
    <source>
        <dbReference type="ARBA" id="ARBA00007866"/>
    </source>
</evidence>
<dbReference type="OrthoDB" id="9781261at2"/>
<keyword evidence="10 16" id="KW-0408">Iron</keyword>
<dbReference type="EMBL" id="RKST01000061">
    <property type="protein sequence ID" value="RUM95213.1"/>
    <property type="molecule type" value="Genomic_DNA"/>
</dbReference>
<keyword evidence="4 16" id="KW-0349">Heme</keyword>
<keyword evidence="12 17" id="KW-0472">Membrane</keyword>
<keyword evidence="11" id="KW-0186">Copper</keyword>
<dbReference type="InterPro" id="IPR034236">
    <property type="entry name" value="CuRO_CcO_Caa3_II"/>
</dbReference>
<evidence type="ECO:0000256" key="15">
    <source>
        <dbReference type="ARBA" id="ARBA00047816"/>
    </source>
</evidence>
<dbReference type="InterPro" id="IPR045187">
    <property type="entry name" value="CcO_II"/>
</dbReference>
<evidence type="ECO:0000256" key="8">
    <source>
        <dbReference type="ARBA" id="ARBA00022982"/>
    </source>
</evidence>
<keyword evidence="6 17" id="KW-0812">Transmembrane</keyword>
<dbReference type="InterPro" id="IPR009056">
    <property type="entry name" value="Cyt_c-like_dom"/>
</dbReference>
<dbReference type="PROSITE" id="PS51007">
    <property type="entry name" value="CYTC"/>
    <property type="match status" value="1"/>
</dbReference>
<dbReference type="PANTHER" id="PTHR22888:SF9">
    <property type="entry name" value="CYTOCHROME C OXIDASE SUBUNIT 2"/>
    <property type="match status" value="1"/>
</dbReference>
<keyword evidence="21" id="KW-1185">Reference proteome</keyword>
<evidence type="ECO:0000259" key="18">
    <source>
        <dbReference type="PROSITE" id="PS50857"/>
    </source>
</evidence>
<dbReference type="GO" id="GO:0020037">
    <property type="term" value="F:heme binding"/>
    <property type="evidence" value="ECO:0007669"/>
    <property type="project" value="InterPro"/>
</dbReference>
<dbReference type="PROSITE" id="PS50857">
    <property type="entry name" value="COX2_CUA"/>
    <property type="match status" value="1"/>
</dbReference>
<dbReference type="InterPro" id="IPR008972">
    <property type="entry name" value="Cupredoxin"/>
</dbReference>
<comment type="catalytic activity">
    <reaction evidence="15">
        <text>4 Fe(II)-[cytochrome c] + O2 + 8 H(+)(in) = 4 Fe(III)-[cytochrome c] + 2 H2O + 4 H(+)(out)</text>
        <dbReference type="Rhea" id="RHEA:11436"/>
        <dbReference type="Rhea" id="RHEA-COMP:10350"/>
        <dbReference type="Rhea" id="RHEA-COMP:14399"/>
        <dbReference type="ChEBI" id="CHEBI:15377"/>
        <dbReference type="ChEBI" id="CHEBI:15378"/>
        <dbReference type="ChEBI" id="CHEBI:15379"/>
        <dbReference type="ChEBI" id="CHEBI:29033"/>
        <dbReference type="ChEBI" id="CHEBI:29034"/>
        <dbReference type="EC" id="7.1.1.9"/>
    </reaction>
</comment>
<feature type="domain" description="Cytochrome c" evidence="19">
    <location>
        <begin position="242"/>
        <end position="334"/>
    </location>
</feature>
<feature type="transmembrane region" description="Helical" evidence="17">
    <location>
        <begin position="79"/>
        <end position="107"/>
    </location>
</feature>
<dbReference type="Gene3D" id="2.60.40.420">
    <property type="entry name" value="Cupredoxins - blue copper proteins"/>
    <property type="match status" value="1"/>
</dbReference>
<sequence length="334" mass="35796">MRHRNAHRLGGFAVPALLPSCLAGCSGIQSALEPAGEEAASVFNLFWFMFSGGAIIWLGVVALVMYASRARQNPHSERASGLLILWGGAIFPSAVLALLLGFTFWLMPGIRPWTALADAPQLRIEVVGEQFWWRVTYFPGDGSDAVVSANEIRLPVGQRVEFTLKSNDVIHSFWIPSLGGKMDMIPGRTNRLSLLATKPGIFRGPCAEYCGTSHALMAFSVVAMEPMAFGKWLSRCAKSSENVAAAGSDAFLANGCGACHTIKGTEATGVIGPDLSHVGSRRTLGAGILPNNEATIARFITEPDRIKPGVQMPAFGMLPHQDIETIAAYLKGLK</sequence>
<dbReference type="InterPro" id="IPR036909">
    <property type="entry name" value="Cyt_c-like_dom_sf"/>
</dbReference>
<evidence type="ECO:0000256" key="13">
    <source>
        <dbReference type="ARBA" id="ARBA00024688"/>
    </source>
</evidence>
<evidence type="ECO:0000256" key="7">
    <source>
        <dbReference type="ARBA" id="ARBA00022723"/>
    </source>
</evidence>
<evidence type="ECO:0000259" key="19">
    <source>
        <dbReference type="PROSITE" id="PS51007"/>
    </source>
</evidence>
<dbReference type="GO" id="GO:0004129">
    <property type="term" value="F:cytochrome-c oxidase activity"/>
    <property type="evidence" value="ECO:0007669"/>
    <property type="project" value="UniProtKB-EC"/>
</dbReference>
<accession>A0A432UZ86</accession>
<evidence type="ECO:0000256" key="14">
    <source>
        <dbReference type="ARBA" id="ARBA00031399"/>
    </source>
</evidence>
<dbReference type="InterPro" id="IPR014222">
    <property type="entry name" value="Cyt_c_oxidase_su2"/>
</dbReference>
<dbReference type="SUPFAM" id="SSF49503">
    <property type="entry name" value="Cupredoxins"/>
    <property type="match status" value="1"/>
</dbReference>
<comment type="similarity">
    <text evidence="2">Belongs to the cytochrome c oxidase subunit 2 family.</text>
</comment>
<dbReference type="SUPFAM" id="SSF46626">
    <property type="entry name" value="Cytochrome c"/>
    <property type="match status" value="1"/>
</dbReference>
<dbReference type="Pfam" id="PF00034">
    <property type="entry name" value="Cytochrom_C"/>
    <property type="match status" value="1"/>
</dbReference>
<proteinExistence type="inferred from homology"/>
<feature type="transmembrane region" description="Helical" evidence="17">
    <location>
        <begin position="47"/>
        <end position="67"/>
    </location>
</feature>
<comment type="function">
    <text evidence="13">Subunits I and II form the functional core of the enzyme complex. Electrons originating in cytochrome c are transferred via heme a and Cu(A) to the binuclear center formed by heme a3 and Cu(B).</text>
</comment>
<dbReference type="PROSITE" id="PS00078">
    <property type="entry name" value="COX2"/>
    <property type="match status" value="1"/>
</dbReference>
<evidence type="ECO:0000256" key="4">
    <source>
        <dbReference type="ARBA" id="ARBA00022617"/>
    </source>
</evidence>
<dbReference type="GO" id="GO:0016020">
    <property type="term" value="C:membrane"/>
    <property type="evidence" value="ECO:0007669"/>
    <property type="project" value="UniProtKB-SubCell"/>
</dbReference>
<keyword evidence="9 17" id="KW-1133">Transmembrane helix</keyword>
<dbReference type="PANTHER" id="PTHR22888">
    <property type="entry name" value="CYTOCHROME C OXIDASE, SUBUNIT II"/>
    <property type="match status" value="1"/>
</dbReference>
<dbReference type="AlphaFoldDB" id="A0A432UZ86"/>
<reference evidence="20 21" key="1">
    <citation type="submission" date="2018-11" db="EMBL/GenBank/DDBJ databases">
        <title>Pseudaminobacter arsenicus sp. nov., an arsenic-resistant bacterium isolated from arsenic-rich aquifers.</title>
        <authorList>
            <person name="Mu Y."/>
        </authorList>
    </citation>
    <scope>NUCLEOTIDE SEQUENCE [LARGE SCALE GENOMIC DNA]</scope>
    <source>
        <strain evidence="20 21">CB3</strain>
    </source>
</reference>
<organism evidence="20 21">
    <name type="scientific">Borborobacter arsenicus</name>
    <dbReference type="NCBI Taxonomy" id="1851146"/>
    <lineage>
        <taxon>Bacteria</taxon>
        <taxon>Pseudomonadati</taxon>
        <taxon>Pseudomonadota</taxon>
        <taxon>Alphaproteobacteria</taxon>
        <taxon>Hyphomicrobiales</taxon>
        <taxon>Phyllobacteriaceae</taxon>
        <taxon>Borborobacter</taxon>
    </lineage>
</organism>
<evidence type="ECO:0000313" key="20">
    <source>
        <dbReference type="EMBL" id="RUM95213.1"/>
    </source>
</evidence>
<comment type="caution">
    <text evidence="20">The sequence shown here is derived from an EMBL/GenBank/DDBJ whole genome shotgun (WGS) entry which is preliminary data.</text>
</comment>